<keyword evidence="2" id="KW-0472">Membrane</keyword>
<feature type="signal peptide" evidence="3">
    <location>
        <begin position="1"/>
        <end position="17"/>
    </location>
</feature>
<dbReference type="CDD" id="cd00117">
    <property type="entry name" value="TFP"/>
    <property type="match status" value="1"/>
</dbReference>
<evidence type="ECO:0000256" key="3">
    <source>
        <dbReference type="SAM" id="SignalP"/>
    </source>
</evidence>
<name>A0ABQ7R4K2_PLUXY</name>
<feature type="domain" description="DUF753" evidence="4">
    <location>
        <begin position="284"/>
        <end position="361"/>
    </location>
</feature>
<keyword evidence="6" id="KW-1185">Reference proteome</keyword>
<keyword evidence="2" id="KW-1133">Transmembrane helix</keyword>
<comment type="caution">
    <text evidence="5">The sequence shown here is derived from an EMBL/GenBank/DDBJ whole genome shotgun (WGS) entry which is preliminary data.</text>
</comment>
<evidence type="ECO:0000256" key="2">
    <source>
        <dbReference type="SAM" id="Phobius"/>
    </source>
</evidence>
<keyword evidence="3" id="KW-0732">Signal</keyword>
<feature type="region of interest" description="Disordered" evidence="1">
    <location>
        <begin position="173"/>
        <end position="198"/>
    </location>
</feature>
<evidence type="ECO:0000259" key="4">
    <source>
        <dbReference type="Pfam" id="PF05444"/>
    </source>
</evidence>
<feature type="region of interest" description="Disordered" evidence="1">
    <location>
        <begin position="111"/>
        <end position="132"/>
    </location>
</feature>
<sequence length="389" mass="43316">MVPLVILVVLCSNSVFGQIFEEKQNLWPGAMSNIVPSGLVEGGQPCSRRAFKDLPESLKTLPLNENEDKDYKPDIIFNSNSEISEDDSEIEYKDNIFTSNVPSNTKVAKCSGAKTTNVKRKSNSKSTPLELSNKRSLTNNDLHNNILPSDYQIEPPRNTRPLHEALIKATKAASKITENKPESSEDNDCPFKIRTPNQNFDEKEPVHLENRRIGDFVEIKGDGFVNGIRTPNQNMDDKEPVHRENRRTGDFVENKGDGFVNDNRDATGSPRSAKSQQSADIRVCFACSTTNDPSCQSPNPKNTTVKYCRQPYDACVTKTFKVEAGTVLTRDCGTSCEDYPQQSSFHPVASKCSACHTDLCNGAYSVTAQNIFFIFSVALLSIFKLSYFK</sequence>
<dbReference type="EMBL" id="JAHIBW010000003">
    <property type="protein sequence ID" value="KAG7312231.1"/>
    <property type="molecule type" value="Genomic_DNA"/>
</dbReference>
<evidence type="ECO:0000313" key="6">
    <source>
        <dbReference type="Proteomes" id="UP000823941"/>
    </source>
</evidence>
<evidence type="ECO:0000256" key="1">
    <source>
        <dbReference type="SAM" id="MobiDB-lite"/>
    </source>
</evidence>
<feature type="transmembrane region" description="Helical" evidence="2">
    <location>
        <begin position="362"/>
        <end position="383"/>
    </location>
</feature>
<dbReference type="SUPFAM" id="SSF57302">
    <property type="entry name" value="Snake toxin-like"/>
    <property type="match status" value="1"/>
</dbReference>
<evidence type="ECO:0000313" key="5">
    <source>
        <dbReference type="EMBL" id="KAG7312231.1"/>
    </source>
</evidence>
<feature type="chain" id="PRO_5047364309" description="DUF753 domain-containing protein" evidence="3">
    <location>
        <begin position="18"/>
        <end position="389"/>
    </location>
</feature>
<keyword evidence="2" id="KW-0812">Transmembrane</keyword>
<gene>
    <name evidence="5" type="ORF">JYU34_001703</name>
</gene>
<feature type="compositionally biased region" description="Basic and acidic residues" evidence="1">
    <location>
        <begin position="235"/>
        <end position="256"/>
    </location>
</feature>
<reference evidence="5 6" key="1">
    <citation type="submission" date="2021-06" db="EMBL/GenBank/DDBJ databases">
        <title>A haploid diamondback moth (Plutella xylostella L.) genome assembly resolves 31 chromosomes and identifies a diamide resistance mutation.</title>
        <authorList>
            <person name="Ward C.M."/>
            <person name="Perry K.D."/>
            <person name="Baker G."/>
            <person name="Powis K."/>
            <person name="Heckel D.G."/>
            <person name="Baxter S.W."/>
        </authorList>
    </citation>
    <scope>NUCLEOTIDE SEQUENCE [LARGE SCALE GENOMIC DNA]</scope>
    <source>
        <strain evidence="5 6">LV</strain>
        <tissue evidence="5">Single pupa</tissue>
    </source>
</reference>
<accession>A0ABQ7R4K2</accession>
<dbReference type="Proteomes" id="UP000823941">
    <property type="component" value="Chromosome 3"/>
</dbReference>
<dbReference type="InterPro" id="IPR045860">
    <property type="entry name" value="Snake_toxin-like_sf"/>
</dbReference>
<feature type="region of interest" description="Disordered" evidence="1">
    <location>
        <begin position="224"/>
        <end position="275"/>
    </location>
</feature>
<organism evidence="5 6">
    <name type="scientific">Plutella xylostella</name>
    <name type="common">Diamondback moth</name>
    <name type="synonym">Plutella maculipennis</name>
    <dbReference type="NCBI Taxonomy" id="51655"/>
    <lineage>
        <taxon>Eukaryota</taxon>
        <taxon>Metazoa</taxon>
        <taxon>Ecdysozoa</taxon>
        <taxon>Arthropoda</taxon>
        <taxon>Hexapoda</taxon>
        <taxon>Insecta</taxon>
        <taxon>Pterygota</taxon>
        <taxon>Neoptera</taxon>
        <taxon>Endopterygota</taxon>
        <taxon>Lepidoptera</taxon>
        <taxon>Glossata</taxon>
        <taxon>Ditrysia</taxon>
        <taxon>Yponomeutoidea</taxon>
        <taxon>Plutellidae</taxon>
        <taxon>Plutella</taxon>
    </lineage>
</organism>
<protein>
    <recommendedName>
        <fullName evidence="4">DUF753 domain-containing protein</fullName>
    </recommendedName>
</protein>
<proteinExistence type="predicted"/>
<dbReference type="Pfam" id="PF05444">
    <property type="entry name" value="DUF753"/>
    <property type="match status" value="1"/>
</dbReference>
<dbReference type="InterPro" id="IPR008472">
    <property type="entry name" value="DUF753"/>
</dbReference>